<keyword evidence="1" id="KW-1015">Disulfide bond</keyword>
<keyword evidence="2" id="KW-0325">Glycoprotein</keyword>
<dbReference type="Proteomes" id="UP000694545">
    <property type="component" value="Unplaced"/>
</dbReference>
<dbReference type="OMA" id="HRLKINV"/>
<dbReference type="Ensembl" id="ENSVKKT00000006370.1">
    <property type="protein sequence ID" value="ENSVKKP00000006207.1"/>
    <property type="gene ID" value="ENSVKKG00000004505.1"/>
</dbReference>
<feature type="domain" description="VWFD" evidence="3">
    <location>
        <begin position="1"/>
        <end position="128"/>
    </location>
</feature>
<evidence type="ECO:0000259" key="3">
    <source>
        <dbReference type="PROSITE" id="PS51233"/>
    </source>
</evidence>
<dbReference type="PANTHER" id="PTHR11339:SF402">
    <property type="entry name" value="VWFD DOMAIN-CONTAINING PROTEIN"/>
    <property type="match status" value="1"/>
</dbReference>
<sequence length="128" mass="14721">FDGFYYSFQGNCTYVLVEEINGNFGIYIDNYYCSPHETVSCPRTLIIKYETHEVHIRTVRQIPMTVQVLVNGVLVALPFNKHGMNIYVSGLNHVVEIPFLRTNVTYNGMAFTIKMPYHIFSNNTQGQC</sequence>
<dbReference type="PANTHER" id="PTHR11339">
    <property type="entry name" value="EXTRACELLULAR MATRIX GLYCOPROTEIN RELATED"/>
    <property type="match status" value="1"/>
</dbReference>
<evidence type="ECO:0000256" key="1">
    <source>
        <dbReference type="ARBA" id="ARBA00023157"/>
    </source>
</evidence>
<dbReference type="InterPro" id="IPR001846">
    <property type="entry name" value="VWF_type-D"/>
</dbReference>
<reference evidence="4" key="2">
    <citation type="submission" date="2025-09" db="UniProtKB">
        <authorList>
            <consortium name="Ensembl"/>
        </authorList>
    </citation>
    <scope>IDENTIFICATION</scope>
</reference>
<evidence type="ECO:0000256" key="2">
    <source>
        <dbReference type="ARBA" id="ARBA00023180"/>
    </source>
</evidence>
<evidence type="ECO:0000313" key="4">
    <source>
        <dbReference type="Ensembl" id="ENSVKKP00000006207.1"/>
    </source>
</evidence>
<keyword evidence="5" id="KW-1185">Reference proteome</keyword>
<name>A0A8D2JB18_VARKO</name>
<dbReference type="Pfam" id="PF00094">
    <property type="entry name" value="VWD"/>
    <property type="match status" value="1"/>
</dbReference>
<reference evidence="4" key="1">
    <citation type="submission" date="2025-08" db="UniProtKB">
        <authorList>
            <consortium name="Ensembl"/>
        </authorList>
    </citation>
    <scope>IDENTIFICATION</scope>
</reference>
<protein>
    <recommendedName>
        <fullName evidence="3">VWFD domain-containing protein</fullName>
    </recommendedName>
</protein>
<dbReference type="InterPro" id="IPR050780">
    <property type="entry name" value="Mucin_vWF_Thrombospondin_sf"/>
</dbReference>
<accession>A0A8D2JB18</accession>
<proteinExistence type="predicted"/>
<dbReference type="AlphaFoldDB" id="A0A8D2JB18"/>
<organism evidence="4 5">
    <name type="scientific">Varanus komodoensis</name>
    <name type="common">Komodo dragon</name>
    <dbReference type="NCBI Taxonomy" id="61221"/>
    <lineage>
        <taxon>Eukaryota</taxon>
        <taxon>Metazoa</taxon>
        <taxon>Chordata</taxon>
        <taxon>Craniata</taxon>
        <taxon>Vertebrata</taxon>
        <taxon>Euteleostomi</taxon>
        <taxon>Lepidosauria</taxon>
        <taxon>Squamata</taxon>
        <taxon>Bifurcata</taxon>
        <taxon>Unidentata</taxon>
        <taxon>Episquamata</taxon>
        <taxon>Toxicofera</taxon>
        <taxon>Anguimorpha</taxon>
        <taxon>Paleoanguimorpha</taxon>
        <taxon>Varanoidea</taxon>
        <taxon>Varanidae</taxon>
        <taxon>Varanus</taxon>
    </lineage>
</organism>
<evidence type="ECO:0000313" key="5">
    <source>
        <dbReference type="Proteomes" id="UP000694545"/>
    </source>
</evidence>
<dbReference type="PROSITE" id="PS51233">
    <property type="entry name" value="VWFD"/>
    <property type="match status" value="1"/>
</dbReference>